<dbReference type="Pfam" id="PF07690">
    <property type="entry name" value="MFS_1"/>
    <property type="match status" value="1"/>
</dbReference>
<keyword evidence="5" id="KW-1133">Transmembrane helix</keyword>
<dbReference type="SUPFAM" id="SSF103473">
    <property type="entry name" value="MFS general substrate transporter"/>
    <property type="match status" value="1"/>
</dbReference>
<dbReference type="PANTHER" id="PTHR43045:SF1">
    <property type="entry name" value="SHIKIMATE TRANSPORTER"/>
    <property type="match status" value="1"/>
</dbReference>
<gene>
    <name evidence="7" type="ORF">CIK64_10715</name>
</gene>
<comment type="subcellular location">
    <subcellularLocation>
        <location evidence="1">Cell membrane</location>
        <topology evidence="1">Multi-pass membrane protein</topology>
    </subcellularLocation>
</comment>
<dbReference type="PROSITE" id="PS00216">
    <property type="entry name" value="SUGAR_TRANSPORT_1"/>
    <property type="match status" value="1"/>
</dbReference>
<keyword evidence="6" id="KW-0472">Membrane</keyword>
<dbReference type="PANTHER" id="PTHR43045">
    <property type="entry name" value="SHIKIMATE TRANSPORTER"/>
    <property type="match status" value="1"/>
</dbReference>
<accession>A0A368M8W3</accession>
<dbReference type="AlphaFoldDB" id="A0A2A3Z4V5"/>
<accession>A0A2A3Z4V5</accession>
<evidence type="ECO:0000256" key="4">
    <source>
        <dbReference type="ARBA" id="ARBA00022692"/>
    </source>
</evidence>
<evidence type="ECO:0000313" key="8">
    <source>
        <dbReference type="Proteomes" id="UP000217564"/>
    </source>
</evidence>
<evidence type="ECO:0000256" key="3">
    <source>
        <dbReference type="ARBA" id="ARBA00022475"/>
    </source>
</evidence>
<dbReference type="Proteomes" id="UP000217564">
    <property type="component" value="Unassembled WGS sequence"/>
</dbReference>
<dbReference type="InterPro" id="IPR036259">
    <property type="entry name" value="MFS_trans_sf"/>
</dbReference>
<evidence type="ECO:0000256" key="1">
    <source>
        <dbReference type="ARBA" id="ARBA00004651"/>
    </source>
</evidence>
<dbReference type="InterPro" id="IPR005829">
    <property type="entry name" value="Sugar_transporter_CS"/>
</dbReference>
<dbReference type="GO" id="GO:0005886">
    <property type="term" value="C:plasma membrane"/>
    <property type="evidence" value="ECO:0007669"/>
    <property type="project" value="UniProtKB-SubCell"/>
</dbReference>
<comment type="caution">
    <text evidence="7">The sequence shown here is derived from an EMBL/GenBank/DDBJ whole genome shotgun (WGS) entry which is preliminary data.</text>
</comment>
<keyword evidence="2" id="KW-0813">Transport</keyword>
<reference evidence="7 8" key="1">
    <citation type="journal article" date="2017" name="Elife">
        <title>Extensive horizontal gene transfer in cheese-associated bacteria.</title>
        <authorList>
            <person name="Bonham K.S."/>
            <person name="Wolfe B.E."/>
            <person name="Dutton R.J."/>
        </authorList>
    </citation>
    <scope>NUCLEOTIDE SEQUENCE [LARGE SCALE GENOMIC DNA]</scope>
    <source>
        <strain evidence="7 8">947_7</strain>
    </source>
</reference>
<keyword evidence="4" id="KW-0812">Transmembrane</keyword>
<evidence type="ECO:0000313" key="7">
    <source>
        <dbReference type="EMBL" id="PCC46533.1"/>
    </source>
</evidence>
<dbReference type="PROSITE" id="PS00217">
    <property type="entry name" value="SUGAR_TRANSPORT_2"/>
    <property type="match status" value="1"/>
</dbReference>
<dbReference type="InterPro" id="IPR020846">
    <property type="entry name" value="MFS_dom"/>
</dbReference>
<evidence type="ECO:0000256" key="2">
    <source>
        <dbReference type="ARBA" id="ARBA00022448"/>
    </source>
</evidence>
<keyword evidence="3" id="KW-1003">Cell membrane</keyword>
<dbReference type="InterPro" id="IPR011701">
    <property type="entry name" value="MFS"/>
</dbReference>
<dbReference type="CDD" id="cd17369">
    <property type="entry name" value="MFS_ShiA_like"/>
    <property type="match status" value="1"/>
</dbReference>
<dbReference type="PROSITE" id="PS50850">
    <property type="entry name" value="MFS"/>
    <property type="match status" value="1"/>
</dbReference>
<sequence length="461" mass="48856">MTTAPTQQSQCDTGVIVSKQHTQGRVAFATVVGTSIEWYDYFLYAAASGLIFNQLFFGPLGSTLSTMVAFATVGISFLFRPLGAFLAGHYGDKLGRRVVLIITLIAMGAATALIGFLPTYESIGIAAPLLLILLRIIQGISAGGEWGGAVLLAVEHAEVKHRGLRGSFPQIGVSIGLILSSGVLALMTAIAPGDAFLEWGWRVPFFLSILLVAVGYWIRRGVEESPVFHEIAERKEQVANPLGKLFKSHWLLVILASLVFVGNNAAGYMTTGGYIQNYATDPAGPIGLERGPVLWAVSASAVSWLIFTIVAGAVSDKIGRKNTYLLGWMLLLIGIFSLFPLVNTGSIWMLFLGLVILTVGLGFTYGQQPSMYAELFPSSVRFSGVSVSYAIGSILGGAFAPTIAKALVSATGTTTSVAIYLALVTLVSLAATLALRDRSGIPLGPAHEEEQSVIPIIGVRS</sequence>
<proteinExistence type="predicted"/>
<dbReference type="Gene3D" id="1.20.1250.20">
    <property type="entry name" value="MFS general substrate transporter like domains"/>
    <property type="match status" value="2"/>
</dbReference>
<evidence type="ECO:0000256" key="6">
    <source>
        <dbReference type="ARBA" id="ARBA00023136"/>
    </source>
</evidence>
<dbReference type="GO" id="GO:0022857">
    <property type="term" value="F:transmembrane transporter activity"/>
    <property type="evidence" value="ECO:0007669"/>
    <property type="project" value="InterPro"/>
</dbReference>
<organism evidence="7 8">
    <name type="scientific">Brevibacterium aurantiacum</name>
    <dbReference type="NCBI Taxonomy" id="273384"/>
    <lineage>
        <taxon>Bacteria</taxon>
        <taxon>Bacillati</taxon>
        <taxon>Actinomycetota</taxon>
        <taxon>Actinomycetes</taxon>
        <taxon>Micrococcales</taxon>
        <taxon>Brevibacteriaceae</taxon>
        <taxon>Brevibacterium</taxon>
    </lineage>
</organism>
<dbReference type="EMBL" id="NRGP01000014">
    <property type="protein sequence ID" value="PCC46533.1"/>
    <property type="molecule type" value="Genomic_DNA"/>
</dbReference>
<evidence type="ECO:0000256" key="5">
    <source>
        <dbReference type="ARBA" id="ARBA00022989"/>
    </source>
</evidence>
<protein>
    <submittedName>
        <fullName evidence="7">MFS transporter</fullName>
    </submittedName>
</protein>
<name>A0A2A3Z4V5_BREAU</name>